<evidence type="ECO:0000313" key="2">
    <source>
        <dbReference type="EMBL" id="NMC61993.1"/>
    </source>
</evidence>
<proteinExistence type="predicted"/>
<evidence type="ECO:0000256" key="1">
    <source>
        <dbReference type="SAM" id="MobiDB-lite"/>
    </source>
</evidence>
<dbReference type="AlphaFoldDB" id="A0A7X9IIF3"/>
<dbReference type="Proteomes" id="UP000524246">
    <property type="component" value="Unassembled WGS sequence"/>
</dbReference>
<comment type="caution">
    <text evidence="2">The sequence shown here is derived from an EMBL/GenBank/DDBJ whole genome shotgun (WGS) entry which is preliminary data.</text>
</comment>
<accession>A0A7X9IIF3</accession>
<sequence>MRRNKTSQRGGGSRRGYHQGGRKPRFNRARRSPTQASESGNKRERIAIESGALVLVDQFMLANPQFLQKYEELLDADITDKNSLIKDYGGVVIELEPGTYRIERDPFKYSIIIHPEREEPDLSSLQEDASESHGHVFVDTRCLAMIDRELLDDSDLLEKYQQLWFSGQDKACRDLLRDNGGAVRYGFNRYGDELGVYKIPKESVVCLWPDVAEPVQEVA</sequence>
<gene>
    <name evidence="2" type="ORF">GYA55_02370</name>
</gene>
<protein>
    <submittedName>
        <fullName evidence="2">Uncharacterized protein</fullName>
    </submittedName>
</protein>
<feature type="region of interest" description="Disordered" evidence="1">
    <location>
        <begin position="1"/>
        <end position="43"/>
    </location>
</feature>
<dbReference type="EMBL" id="JAAZON010000097">
    <property type="protein sequence ID" value="NMC61993.1"/>
    <property type="molecule type" value="Genomic_DNA"/>
</dbReference>
<name>A0A7X9IIF3_9DELT</name>
<reference evidence="2 3" key="1">
    <citation type="journal article" date="2020" name="Biotechnol. Biofuels">
        <title>New insights from the biogas microbiome by comprehensive genome-resolved metagenomics of nearly 1600 species originating from multiple anaerobic digesters.</title>
        <authorList>
            <person name="Campanaro S."/>
            <person name="Treu L."/>
            <person name="Rodriguez-R L.M."/>
            <person name="Kovalovszki A."/>
            <person name="Ziels R.M."/>
            <person name="Maus I."/>
            <person name="Zhu X."/>
            <person name="Kougias P.G."/>
            <person name="Basile A."/>
            <person name="Luo G."/>
            <person name="Schluter A."/>
            <person name="Konstantinidis K.T."/>
            <person name="Angelidaki I."/>
        </authorList>
    </citation>
    <scope>NUCLEOTIDE SEQUENCE [LARGE SCALE GENOMIC DNA]</scope>
    <source>
        <strain evidence="2">AS27yjCOA_65</strain>
    </source>
</reference>
<evidence type="ECO:0000313" key="3">
    <source>
        <dbReference type="Proteomes" id="UP000524246"/>
    </source>
</evidence>
<feature type="compositionally biased region" description="Basic residues" evidence="1">
    <location>
        <begin position="15"/>
        <end position="31"/>
    </location>
</feature>
<organism evidence="2 3">
    <name type="scientific">SAR324 cluster bacterium</name>
    <dbReference type="NCBI Taxonomy" id="2024889"/>
    <lineage>
        <taxon>Bacteria</taxon>
        <taxon>Deltaproteobacteria</taxon>
        <taxon>SAR324 cluster</taxon>
    </lineage>
</organism>